<feature type="transmembrane region" description="Helical" evidence="6">
    <location>
        <begin position="274"/>
        <end position="295"/>
    </location>
</feature>
<dbReference type="STRING" id="135651.G0MPS2"/>
<feature type="transmembrane region" description="Helical" evidence="6">
    <location>
        <begin position="237"/>
        <end position="262"/>
    </location>
</feature>
<dbReference type="InterPro" id="IPR002184">
    <property type="entry name" value="7TM_GPCR_serpentine_rcpt_Srb"/>
</dbReference>
<keyword evidence="5 6" id="KW-0472">Membrane</keyword>
<keyword evidence="8" id="KW-1185">Reference proteome</keyword>
<evidence type="ECO:0000256" key="1">
    <source>
        <dbReference type="ARBA" id="ARBA00004141"/>
    </source>
</evidence>
<evidence type="ECO:0000256" key="6">
    <source>
        <dbReference type="SAM" id="Phobius"/>
    </source>
</evidence>
<reference evidence="8" key="1">
    <citation type="submission" date="2011-07" db="EMBL/GenBank/DDBJ databases">
        <authorList>
            <consortium name="Caenorhabditis brenneri Sequencing and Analysis Consortium"/>
            <person name="Wilson R.K."/>
        </authorList>
    </citation>
    <scope>NUCLEOTIDE SEQUENCE [LARGE SCALE GENOMIC DNA]</scope>
    <source>
        <strain evidence="8">PB2801</strain>
    </source>
</reference>
<sequence>MNQTKCDLAFQLAYHPVYRIAQFYTFSISMIAAPSLLYFMVKRLFCLHFHGNLKTLLIAYFISIFLYAAVLCFDFGYHFLVPFVVTNKCSLIIDKGLFQTLHVPTLFLLTTPMWFPLGFMIERFIAMGMACRYEKTPTILGPVLVVVLLTPNFFIFHSIFENEKYDDIFISFLMLPNTSAVQFNNYLWYLLYLKIGNLLGNFVLLLVHKWFKSRYLQQKSTLTVRYAMEEISQSSKFTLIITFTHLLFFGTYTVCSILVRVLGQPFFGSFINHYVARGVNCAIPTYNFVIVFVAFKSLQELNSRRSMQIQTTVQIKTTGSEGYKNYADATVSRWATITSGRKSIY</sequence>
<feature type="transmembrane region" description="Helical" evidence="6">
    <location>
        <begin position="20"/>
        <end position="41"/>
    </location>
</feature>
<dbReference type="HOGENOM" id="CLU_045882_1_0_1"/>
<evidence type="ECO:0000313" key="7">
    <source>
        <dbReference type="EMBL" id="EGT40838.1"/>
    </source>
</evidence>
<feature type="transmembrane region" description="Helical" evidence="6">
    <location>
        <begin position="97"/>
        <end position="119"/>
    </location>
</feature>
<evidence type="ECO:0000256" key="3">
    <source>
        <dbReference type="ARBA" id="ARBA00022692"/>
    </source>
</evidence>
<dbReference type="eggNOG" id="ENOG502SXP2">
    <property type="taxonomic scope" value="Eukaryota"/>
</dbReference>
<feature type="transmembrane region" description="Helical" evidence="6">
    <location>
        <begin position="139"/>
        <end position="160"/>
    </location>
</feature>
<dbReference type="AlphaFoldDB" id="G0MPS2"/>
<evidence type="ECO:0000256" key="2">
    <source>
        <dbReference type="ARBA" id="ARBA00006860"/>
    </source>
</evidence>
<comment type="subcellular location">
    <subcellularLocation>
        <location evidence="1">Membrane</location>
        <topology evidence="1">Multi-pass membrane protein</topology>
    </subcellularLocation>
</comment>
<dbReference type="PRINTS" id="PR00699">
    <property type="entry name" value="TMPROTEINSRB"/>
</dbReference>
<keyword evidence="4 6" id="KW-1133">Transmembrane helix</keyword>
<feature type="transmembrane region" description="Helical" evidence="6">
    <location>
        <begin position="53"/>
        <end position="77"/>
    </location>
</feature>
<dbReference type="GO" id="GO:0016020">
    <property type="term" value="C:membrane"/>
    <property type="evidence" value="ECO:0007669"/>
    <property type="project" value="UniProtKB-SubCell"/>
</dbReference>
<dbReference type="GO" id="GO:0007606">
    <property type="term" value="P:sensory perception of chemical stimulus"/>
    <property type="evidence" value="ECO:0007669"/>
    <property type="project" value="InterPro"/>
</dbReference>
<dbReference type="InParanoid" id="G0MPS2"/>
<name>G0MPS2_CAEBE</name>
<protein>
    <submittedName>
        <fullName evidence="7">Uncharacterized protein</fullName>
    </submittedName>
</protein>
<evidence type="ECO:0000313" key="8">
    <source>
        <dbReference type="Proteomes" id="UP000008068"/>
    </source>
</evidence>
<dbReference type="PANTHER" id="PTHR31216:SF5">
    <property type="entry name" value="SERPENTINE RECEPTOR CLASS BETA-13"/>
    <property type="match status" value="1"/>
</dbReference>
<dbReference type="FunCoup" id="G0MPS2">
    <property type="interactions" value="3"/>
</dbReference>
<dbReference type="Proteomes" id="UP000008068">
    <property type="component" value="Unassembled WGS sequence"/>
</dbReference>
<comment type="similarity">
    <text evidence="2">Belongs to the nematode receptor-like protein srb family.</text>
</comment>
<dbReference type="EMBL" id="GL379806">
    <property type="protein sequence ID" value="EGT40838.1"/>
    <property type="molecule type" value="Genomic_DNA"/>
</dbReference>
<keyword evidence="3 6" id="KW-0812">Transmembrane</keyword>
<proteinExistence type="inferred from homology"/>
<dbReference type="PANTHER" id="PTHR31216">
    <property type="entry name" value="SERPENTINE RECEPTOR CLASS BETA-1-RELATED-RELATED"/>
    <property type="match status" value="1"/>
</dbReference>
<evidence type="ECO:0000256" key="5">
    <source>
        <dbReference type="ARBA" id="ARBA00023136"/>
    </source>
</evidence>
<feature type="transmembrane region" description="Helical" evidence="6">
    <location>
        <begin position="186"/>
        <end position="207"/>
    </location>
</feature>
<evidence type="ECO:0000256" key="4">
    <source>
        <dbReference type="ARBA" id="ARBA00022989"/>
    </source>
</evidence>
<accession>G0MPS2</accession>
<dbReference type="OrthoDB" id="5836746at2759"/>
<gene>
    <name evidence="7" type="ORF">CAEBREN_30344</name>
</gene>
<dbReference type="Pfam" id="PF02175">
    <property type="entry name" value="7TM_GPCR_Srb"/>
    <property type="match status" value="1"/>
</dbReference>
<dbReference type="GO" id="GO:0004888">
    <property type="term" value="F:transmembrane signaling receptor activity"/>
    <property type="evidence" value="ECO:0007669"/>
    <property type="project" value="InterPro"/>
</dbReference>
<organism evidence="8">
    <name type="scientific">Caenorhabditis brenneri</name>
    <name type="common">Nematode worm</name>
    <dbReference type="NCBI Taxonomy" id="135651"/>
    <lineage>
        <taxon>Eukaryota</taxon>
        <taxon>Metazoa</taxon>
        <taxon>Ecdysozoa</taxon>
        <taxon>Nematoda</taxon>
        <taxon>Chromadorea</taxon>
        <taxon>Rhabditida</taxon>
        <taxon>Rhabditina</taxon>
        <taxon>Rhabditomorpha</taxon>
        <taxon>Rhabditoidea</taxon>
        <taxon>Rhabditidae</taxon>
        <taxon>Peloderinae</taxon>
        <taxon>Caenorhabditis</taxon>
    </lineage>
</organism>